<protein>
    <recommendedName>
        <fullName evidence="2">4-vinyl reductase 4VR domain-containing protein</fullName>
    </recommendedName>
</protein>
<evidence type="ECO:0008006" key="2">
    <source>
        <dbReference type="Google" id="ProtNLM"/>
    </source>
</evidence>
<dbReference type="SUPFAM" id="SSF111126">
    <property type="entry name" value="Ligand-binding domain in the NO signalling and Golgi transport"/>
    <property type="match status" value="1"/>
</dbReference>
<dbReference type="AlphaFoldDB" id="L7VVJ1"/>
<reference evidence="1" key="1">
    <citation type="submission" date="2012-09" db="EMBL/GenBank/DDBJ databases">
        <title>Metagenomic Characterization of a Microbial Community in Wastewater Detects High Levels of Antibiotic Resistance.</title>
        <authorList>
            <person name="Abrams M."/>
            <person name="Caldwell A."/>
            <person name="Vandaei E."/>
            <person name="Lee W."/>
            <person name="Perrott J."/>
            <person name="Khan S.Y."/>
            <person name="Ta J."/>
            <person name="Romero D."/>
            <person name="Nguyen V."/>
            <person name="Pourmand N."/>
            <person name="Ouverney C.C."/>
        </authorList>
    </citation>
    <scope>NUCLEOTIDE SEQUENCE</scope>
</reference>
<dbReference type="InterPro" id="IPR024096">
    <property type="entry name" value="NO_sig/Golgi_transp_ligand-bd"/>
</dbReference>
<proteinExistence type="predicted"/>
<name>L7VVJ1_9BACT</name>
<sequence length="211" mass="23048">MESLRPLRYFSSPSFVRTDLSAGTLRSQGGTRLLGISEDFLRGFVMACEHETGPATVLILHRCGQFYGAGLARRSEAELSAHLGKSLRDCSMNEFQILVEDLWNGYGLGQLKTDWSCGQNGFLAIKLSHSPMQDIGPKGHLSDDMFAGVIEGFFCHFAGEGLTCIQTGDLRMGDREGTTFVLVPAESAQRVHGLISARVPHSKIVQQLQGD</sequence>
<dbReference type="EMBL" id="JX649860">
    <property type="protein sequence ID" value="AGC71043.1"/>
    <property type="molecule type" value="Genomic_DNA"/>
</dbReference>
<accession>L7VVJ1</accession>
<organism evidence="1">
    <name type="scientific">uncultured bacterium A1Q1_fos_1231</name>
    <dbReference type="NCBI Taxonomy" id="1256544"/>
    <lineage>
        <taxon>Bacteria</taxon>
        <taxon>environmental samples</taxon>
    </lineage>
</organism>
<evidence type="ECO:0000313" key="1">
    <source>
        <dbReference type="EMBL" id="AGC71043.1"/>
    </source>
</evidence>